<sequence>MLSLQAPRFSTANSLQLPSLPGSSPTMTRPAVHEIKFDTHFSRDPARIRAVYEDVVERTKAMNLDKPKTSKAKKLATMRGLCVDIAEAKSLHWKSIQARAPVVLTAGLNSPPRTPRRPAMNYPSAATLYLINEAEAKNQQQYGEARRWKSYADRERAITRWEKNQAGTQLPKIQPLAPRKRHAKAPPSIKQPQPRCASNATDMDALRRSAEALQALFDEANRSALTSLEENAKKAMASSSHSMVSTHPNGFMLQTERPLEFSSRPQGSENTMLPYAQDFNAQYTLGQQDTYSLTFGSTSMPPLNRTNATLDLPQLHQPIPKLALKMAPAAIQPRVEPNLDYSGLLSSEAYFGQTTEAFEKPQYYRQDSVQSTTSSIATLDGGMSSDFSTGSSSSLGPLTPAN</sequence>
<dbReference type="AlphaFoldDB" id="A0A0H2RHC2"/>
<proteinExistence type="predicted"/>
<feature type="compositionally biased region" description="Polar residues" evidence="1">
    <location>
        <begin position="365"/>
        <end position="377"/>
    </location>
</feature>
<organism evidence="2 3">
    <name type="scientific">Schizopora paradoxa</name>
    <dbReference type="NCBI Taxonomy" id="27342"/>
    <lineage>
        <taxon>Eukaryota</taxon>
        <taxon>Fungi</taxon>
        <taxon>Dikarya</taxon>
        <taxon>Basidiomycota</taxon>
        <taxon>Agaricomycotina</taxon>
        <taxon>Agaricomycetes</taxon>
        <taxon>Hymenochaetales</taxon>
        <taxon>Schizoporaceae</taxon>
        <taxon>Schizopora</taxon>
    </lineage>
</organism>
<keyword evidence="3" id="KW-1185">Reference proteome</keyword>
<evidence type="ECO:0000313" key="3">
    <source>
        <dbReference type="Proteomes" id="UP000053477"/>
    </source>
</evidence>
<feature type="region of interest" description="Disordered" evidence="1">
    <location>
        <begin position="165"/>
        <end position="197"/>
    </location>
</feature>
<feature type="compositionally biased region" description="Low complexity" evidence="1">
    <location>
        <begin position="381"/>
        <end position="396"/>
    </location>
</feature>
<feature type="region of interest" description="Disordered" evidence="1">
    <location>
        <begin position="362"/>
        <end position="402"/>
    </location>
</feature>
<dbReference type="EMBL" id="KQ086004">
    <property type="protein sequence ID" value="KLO11269.1"/>
    <property type="molecule type" value="Genomic_DNA"/>
</dbReference>
<reference evidence="2 3" key="1">
    <citation type="submission" date="2015-04" db="EMBL/GenBank/DDBJ databases">
        <title>Complete genome sequence of Schizopora paradoxa KUC8140, a cosmopolitan wood degrader in East Asia.</title>
        <authorList>
            <consortium name="DOE Joint Genome Institute"/>
            <person name="Min B."/>
            <person name="Park H."/>
            <person name="Jang Y."/>
            <person name="Kim J.-J."/>
            <person name="Kim K.H."/>
            <person name="Pangilinan J."/>
            <person name="Lipzen A."/>
            <person name="Riley R."/>
            <person name="Grigoriev I.V."/>
            <person name="Spatafora J.W."/>
            <person name="Choi I.-G."/>
        </authorList>
    </citation>
    <scope>NUCLEOTIDE SEQUENCE [LARGE SCALE GENOMIC DNA]</scope>
    <source>
        <strain evidence="2 3">KUC8140</strain>
    </source>
</reference>
<protein>
    <submittedName>
        <fullName evidence="2">Uncharacterized protein</fullName>
    </submittedName>
</protein>
<name>A0A0H2RHC2_9AGAM</name>
<evidence type="ECO:0000256" key="1">
    <source>
        <dbReference type="SAM" id="MobiDB-lite"/>
    </source>
</evidence>
<dbReference type="Proteomes" id="UP000053477">
    <property type="component" value="Unassembled WGS sequence"/>
</dbReference>
<gene>
    <name evidence="2" type="ORF">SCHPADRAFT_477926</name>
</gene>
<dbReference type="OrthoDB" id="3264286at2759"/>
<evidence type="ECO:0000313" key="2">
    <source>
        <dbReference type="EMBL" id="KLO11269.1"/>
    </source>
</evidence>
<accession>A0A0H2RHC2</accession>
<feature type="region of interest" description="Disordered" evidence="1">
    <location>
        <begin position="1"/>
        <end position="29"/>
    </location>
</feature>
<dbReference type="InParanoid" id="A0A0H2RHC2"/>
<feature type="compositionally biased region" description="Low complexity" evidence="1">
    <location>
        <begin position="14"/>
        <end position="25"/>
    </location>
</feature>